<dbReference type="EMBL" id="MU839003">
    <property type="protein sequence ID" value="KAK1769050.1"/>
    <property type="molecule type" value="Genomic_DNA"/>
</dbReference>
<dbReference type="Pfam" id="PF02558">
    <property type="entry name" value="ApbA"/>
    <property type="match status" value="1"/>
</dbReference>
<dbReference type="Gene3D" id="1.10.1040.10">
    <property type="entry name" value="N-(1-d-carboxylethyl)-l-norvaline Dehydrogenase, domain 2"/>
    <property type="match status" value="1"/>
</dbReference>
<feature type="domain" description="Ketopantoate reductase C-terminal" evidence="5">
    <location>
        <begin position="267"/>
        <end position="416"/>
    </location>
</feature>
<evidence type="ECO:0000259" key="5">
    <source>
        <dbReference type="Pfam" id="PF08546"/>
    </source>
</evidence>
<keyword evidence="2" id="KW-0521">NADP</keyword>
<keyword evidence="7" id="KW-1185">Reference proteome</keyword>
<gene>
    <name evidence="6" type="ORF">QBC33DRAFT_605274</name>
</gene>
<comment type="similarity">
    <text evidence="1">Belongs to the ketopantoate reductase family.</text>
</comment>
<dbReference type="AlphaFoldDB" id="A0AAJ0FQD6"/>
<keyword evidence="3" id="KW-0560">Oxidoreductase</keyword>
<dbReference type="PANTHER" id="PTHR43765:SF2">
    <property type="entry name" value="2-DEHYDROPANTOATE 2-REDUCTASE"/>
    <property type="match status" value="1"/>
</dbReference>
<feature type="domain" description="Ketopantoate reductase N-terminal" evidence="4">
    <location>
        <begin position="60"/>
        <end position="231"/>
    </location>
</feature>
<dbReference type="RefSeq" id="XP_060285263.1">
    <property type="nucleotide sequence ID" value="XM_060432275.1"/>
</dbReference>
<name>A0AAJ0FQD6_9PEZI</name>
<sequence>MTGTAGDLTRPPWLEEMLQDRSLAPRLFSWTLANLPGVQGCHRGQNKEVPTSGDSSKRFYVLGVGNLGRLFATALAKLPEPPPITLVFHKRSLLEQWASNPGIEITRSGTRARTLDFNVEWWTDQRPDIGPTTEICNGRAISNLIIATKAPDALPQVDKLRRYLNGRSTVAFVQNGMNRLWPPYGVEYNHCRYQPNGHPNWIACVATHGVTSLGTFRSLHASPADVAMGPVSLNSENAWQADYLMSQITAAPYLDARRVSRSDLWVLQLEKLIVNCIINPLTAILRCKNGVLFADQDGPLIRVMDVLLEEASRVLQTLVRDETSREILLDNDAVPDGQESVEMRLQYLLDRFSTARLRAMLHTVGEKVKDNTSSMLQDVMSGKKTEIREFNGWLIDTAGYLGGLDVEGHKRLIQLVENGTVLEATQVGGHVCP</sequence>
<dbReference type="PANTHER" id="PTHR43765">
    <property type="entry name" value="2-DEHYDROPANTOATE 2-REDUCTASE-RELATED"/>
    <property type="match status" value="1"/>
</dbReference>
<dbReference type="Pfam" id="PF08546">
    <property type="entry name" value="ApbA_C"/>
    <property type="match status" value="1"/>
</dbReference>
<reference evidence="6" key="1">
    <citation type="submission" date="2023-06" db="EMBL/GenBank/DDBJ databases">
        <title>Genome-scale phylogeny and comparative genomics of the fungal order Sordariales.</title>
        <authorList>
            <consortium name="Lawrence Berkeley National Laboratory"/>
            <person name="Hensen N."/>
            <person name="Bonometti L."/>
            <person name="Westerberg I."/>
            <person name="Brannstrom I.O."/>
            <person name="Guillou S."/>
            <person name="Cros-Aarteil S."/>
            <person name="Calhoun S."/>
            <person name="Haridas S."/>
            <person name="Kuo A."/>
            <person name="Mondo S."/>
            <person name="Pangilinan J."/>
            <person name="Riley R."/>
            <person name="Labutti K."/>
            <person name="Andreopoulos B."/>
            <person name="Lipzen A."/>
            <person name="Chen C."/>
            <person name="Yanf M."/>
            <person name="Daum C."/>
            <person name="Ng V."/>
            <person name="Clum A."/>
            <person name="Steindorff A."/>
            <person name="Ohm R."/>
            <person name="Martin F."/>
            <person name="Silar P."/>
            <person name="Natvig D."/>
            <person name="Lalanne C."/>
            <person name="Gautier V."/>
            <person name="Ament-Velasquez S.L."/>
            <person name="Kruys A."/>
            <person name="Hutchinson M.I."/>
            <person name="Powell A.J."/>
            <person name="Barry K."/>
            <person name="Miller A.N."/>
            <person name="Grigoriev I.V."/>
            <person name="Debuchy R."/>
            <person name="Gladieux P."/>
            <person name="Thoren M.H."/>
            <person name="Johannesson H."/>
        </authorList>
    </citation>
    <scope>NUCLEOTIDE SEQUENCE</scope>
    <source>
        <strain evidence="6">8032-3</strain>
    </source>
</reference>
<dbReference type="InterPro" id="IPR013332">
    <property type="entry name" value="KPR_N"/>
</dbReference>
<dbReference type="GeneID" id="85315462"/>
<accession>A0AAJ0FQD6</accession>
<evidence type="ECO:0000256" key="2">
    <source>
        <dbReference type="ARBA" id="ARBA00022857"/>
    </source>
</evidence>
<evidence type="ECO:0000313" key="6">
    <source>
        <dbReference type="EMBL" id="KAK1769050.1"/>
    </source>
</evidence>
<protein>
    <submittedName>
        <fullName evidence="6">6-phosphogluconate dehydrogenase C-terminal domain-like protein</fullName>
    </submittedName>
</protein>
<dbReference type="InterPro" id="IPR050838">
    <property type="entry name" value="Ketopantoate_reductase"/>
</dbReference>
<dbReference type="InterPro" id="IPR013328">
    <property type="entry name" value="6PGD_dom2"/>
</dbReference>
<dbReference type="SUPFAM" id="SSF48179">
    <property type="entry name" value="6-phosphogluconate dehydrogenase C-terminal domain-like"/>
    <property type="match status" value="1"/>
</dbReference>
<evidence type="ECO:0000313" key="7">
    <source>
        <dbReference type="Proteomes" id="UP001244011"/>
    </source>
</evidence>
<comment type="caution">
    <text evidence="6">The sequence shown here is derived from an EMBL/GenBank/DDBJ whole genome shotgun (WGS) entry which is preliminary data.</text>
</comment>
<evidence type="ECO:0000256" key="1">
    <source>
        <dbReference type="ARBA" id="ARBA00007870"/>
    </source>
</evidence>
<dbReference type="InterPro" id="IPR013752">
    <property type="entry name" value="KPA_reductase"/>
</dbReference>
<organism evidence="6 7">
    <name type="scientific">Phialemonium atrogriseum</name>
    <dbReference type="NCBI Taxonomy" id="1093897"/>
    <lineage>
        <taxon>Eukaryota</taxon>
        <taxon>Fungi</taxon>
        <taxon>Dikarya</taxon>
        <taxon>Ascomycota</taxon>
        <taxon>Pezizomycotina</taxon>
        <taxon>Sordariomycetes</taxon>
        <taxon>Sordariomycetidae</taxon>
        <taxon>Cephalothecales</taxon>
        <taxon>Cephalothecaceae</taxon>
        <taxon>Phialemonium</taxon>
    </lineage>
</organism>
<proteinExistence type="inferred from homology"/>
<dbReference type="Proteomes" id="UP001244011">
    <property type="component" value="Unassembled WGS sequence"/>
</dbReference>
<dbReference type="Gene3D" id="3.40.50.720">
    <property type="entry name" value="NAD(P)-binding Rossmann-like Domain"/>
    <property type="match status" value="1"/>
</dbReference>
<evidence type="ECO:0000259" key="4">
    <source>
        <dbReference type="Pfam" id="PF02558"/>
    </source>
</evidence>
<dbReference type="GO" id="GO:0008677">
    <property type="term" value="F:2-dehydropantoate 2-reductase activity"/>
    <property type="evidence" value="ECO:0007669"/>
    <property type="project" value="TreeGrafter"/>
</dbReference>
<dbReference type="GO" id="GO:0005739">
    <property type="term" value="C:mitochondrion"/>
    <property type="evidence" value="ECO:0007669"/>
    <property type="project" value="TreeGrafter"/>
</dbReference>
<dbReference type="InterPro" id="IPR008927">
    <property type="entry name" value="6-PGluconate_DH-like_C_sf"/>
</dbReference>
<evidence type="ECO:0000256" key="3">
    <source>
        <dbReference type="ARBA" id="ARBA00023002"/>
    </source>
</evidence>
<dbReference type="GO" id="GO:0050661">
    <property type="term" value="F:NADP binding"/>
    <property type="evidence" value="ECO:0007669"/>
    <property type="project" value="TreeGrafter"/>
</dbReference>